<dbReference type="EMBL" id="FOOE01000028">
    <property type="protein sequence ID" value="SFG13878.1"/>
    <property type="molecule type" value="Genomic_DNA"/>
</dbReference>
<reference evidence="1 2" key="1">
    <citation type="submission" date="2016-10" db="EMBL/GenBank/DDBJ databases">
        <authorList>
            <person name="de Groot N.N."/>
        </authorList>
    </citation>
    <scope>NUCLEOTIDE SEQUENCE [LARGE SCALE GENOMIC DNA]</scope>
    <source>
        <strain evidence="1 2">NLAE-zl-G419</strain>
    </source>
</reference>
<name>A0A1I2PCN3_9CLOT</name>
<gene>
    <name evidence="1" type="ORF">SAMN04487885_12825</name>
</gene>
<organism evidence="1 2">
    <name type="scientific">Clostridium cadaveris</name>
    <dbReference type="NCBI Taxonomy" id="1529"/>
    <lineage>
        <taxon>Bacteria</taxon>
        <taxon>Bacillati</taxon>
        <taxon>Bacillota</taxon>
        <taxon>Clostridia</taxon>
        <taxon>Eubacteriales</taxon>
        <taxon>Clostridiaceae</taxon>
        <taxon>Clostridium</taxon>
    </lineage>
</organism>
<evidence type="ECO:0000313" key="2">
    <source>
        <dbReference type="Proteomes" id="UP000182135"/>
    </source>
</evidence>
<dbReference type="eggNOG" id="ENOG50305JX">
    <property type="taxonomic scope" value="Bacteria"/>
</dbReference>
<dbReference type="OrthoDB" id="1707390at2"/>
<proteinExistence type="predicted"/>
<dbReference type="Proteomes" id="UP000182135">
    <property type="component" value="Unassembled WGS sequence"/>
</dbReference>
<accession>A0A1I2PCN3</accession>
<keyword evidence="2" id="KW-1185">Reference proteome</keyword>
<dbReference type="STRING" id="1529.SAMN04487885_12825"/>
<dbReference type="RefSeq" id="WP_027639658.1">
    <property type="nucleotide sequence ID" value="NZ_BAAACD010000036.1"/>
</dbReference>
<sequence>MERCEILKEEYIKQVQELINNWKDKAIKLRKQGAEDDAILENIKVNVIDIFSKMFDISYNKVCNGKDEDDIKLDNLYETYLEYFNKIPKSWIEKREKDKEHGMMKEYYIEQIKLETADMVKNLFLDHYNKICEDE</sequence>
<dbReference type="GeneID" id="90544192"/>
<protein>
    <submittedName>
        <fullName evidence="1">Uncharacterized protein</fullName>
    </submittedName>
</protein>
<dbReference type="AlphaFoldDB" id="A0A1I2PCN3"/>
<evidence type="ECO:0000313" key="1">
    <source>
        <dbReference type="EMBL" id="SFG13878.1"/>
    </source>
</evidence>